<feature type="compositionally biased region" description="Basic and acidic residues" evidence="1">
    <location>
        <begin position="290"/>
        <end position="302"/>
    </location>
</feature>
<keyword evidence="4" id="KW-1185">Reference proteome</keyword>
<comment type="caution">
    <text evidence="3">The sequence shown here is derived from an EMBL/GenBank/DDBJ whole genome shotgun (WGS) entry which is preliminary data.</text>
</comment>
<dbReference type="InterPro" id="IPR046896">
    <property type="entry name" value="Cup1-like_N"/>
</dbReference>
<dbReference type="Proteomes" id="UP001194696">
    <property type="component" value="Unassembled WGS sequence"/>
</dbReference>
<accession>A0ABQ7JPX6</accession>
<protein>
    <recommendedName>
        <fullName evidence="2">LYR motif-containing protein Cup1-like N-terminal domain-containing protein</fullName>
    </recommendedName>
</protein>
<dbReference type="EMBL" id="JAAAIM010001009">
    <property type="protein sequence ID" value="KAG0282748.1"/>
    <property type="molecule type" value="Genomic_DNA"/>
</dbReference>
<evidence type="ECO:0000256" key="1">
    <source>
        <dbReference type="SAM" id="MobiDB-lite"/>
    </source>
</evidence>
<gene>
    <name evidence="3" type="ORF">BGZ96_000153</name>
</gene>
<feature type="region of interest" description="Disordered" evidence="1">
    <location>
        <begin position="346"/>
        <end position="368"/>
    </location>
</feature>
<evidence type="ECO:0000259" key="2">
    <source>
        <dbReference type="Pfam" id="PF20263"/>
    </source>
</evidence>
<proteinExistence type="predicted"/>
<feature type="compositionally biased region" description="Basic and acidic residues" evidence="1">
    <location>
        <begin position="350"/>
        <end position="368"/>
    </location>
</feature>
<feature type="region of interest" description="Disordered" evidence="1">
    <location>
        <begin position="290"/>
        <end position="310"/>
    </location>
</feature>
<name>A0ABQ7JPX6_9FUNG</name>
<feature type="domain" description="LYR motif-containing protein Cup1-like N-terminal" evidence="2">
    <location>
        <begin position="23"/>
        <end position="107"/>
    </location>
</feature>
<reference evidence="3 4" key="1">
    <citation type="journal article" date="2020" name="Fungal Divers.">
        <title>Resolving the Mortierellaceae phylogeny through synthesis of multi-gene phylogenetics and phylogenomics.</title>
        <authorList>
            <person name="Vandepol N."/>
            <person name="Liber J."/>
            <person name="Desiro A."/>
            <person name="Na H."/>
            <person name="Kennedy M."/>
            <person name="Barry K."/>
            <person name="Grigoriev I.V."/>
            <person name="Miller A.N."/>
            <person name="O'Donnell K."/>
            <person name="Stajich J.E."/>
            <person name="Bonito G."/>
        </authorList>
    </citation>
    <scope>NUCLEOTIDE SEQUENCE [LARGE SCALE GENOMIC DNA]</scope>
    <source>
        <strain evidence="3 4">AD045</strain>
    </source>
</reference>
<evidence type="ECO:0000313" key="4">
    <source>
        <dbReference type="Proteomes" id="UP001194696"/>
    </source>
</evidence>
<sequence length="428" mass="48701">MPTYGPVPTSFSGLSHRHQALFLYRHILRQAASFFDERASHWIRVRAQETFRKNKSQKDEYRIQKYMSDARKALRLIERGNQMDLKAVMRILRLSHGLQGKERRMLLQPFVDSARARTLSTDKLSAAIIASGSARSPTMAPVTSGTIIDSASQHRLSEHLLASKEDPEPLFFKKQRTVPPILSPPLVSLIQGATGKNVQPVLPQPLFKPLHGKREANLRWRFFTKQMGKVKPPLAGEIRQEIERKSRIGLPRNPAIHIVGDSVETPERAQERIEWEQRIMTTIKAWNKTGKEQKEKRWDTGRFHPSIGGKPSKSNTLTLRLYRRIWQQLLNEIPILNVKLTTAPESSVDDNIRVSKDKKEDSFRDSERSFSHSPAAVAYSVSKSVQSHQARSSAGLKLQALVNDFDQLGFTESSQLSQRKPQKKASRA</sequence>
<dbReference type="CDD" id="cd20273">
    <property type="entry name" value="Complex1_LYR_unchar"/>
    <property type="match status" value="1"/>
</dbReference>
<evidence type="ECO:0000313" key="3">
    <source>
        <dbReference type="EMBL" id="KAG0282748.1"/>
    </source>
</evidence>
<dbReference type="Pfam" id="PF20263">
    <property type="entry name" value="LYRM2-like"/>
    <property type="match status" value="1"/>
</dbReference>
<organism evidence="3 4">
    <name type="scientific">Linnemannia gamsii</name>
    <dbReference type="NCBI Taxonomy" id="64522"/>
    <lineage>
        <taxon>Eukaryota</taxon>
        <taxon>Fungi</taxon>
        <taxon>Fungi incertae sedis</taxon>
        <taxon>Mucoromycota</taxon>
        <taxon>Mortierellomycotina</taxon>
        <taxon>Mortierellomycetes</taxon>
        <taxon>Mortierellales</taxon>
        <taxon>Mortierellaceae</taxon>
        <taxon>Linnemannia</taxon>
    </lineage>
</organism>